<organism evidence="2 3">
    <name type="scientific">Streptomyces griseochromogenes</name>
    <dbReference type="NCBI Taxonomy" id="68214"/>
    <lineage>
        <taxon>Bacteria</taxon>
        <taxon>Bacillati</taxon>
        <taxon>Actinomycetota</taxon>
        <taxon>Actinomycetes</taxon>
        <taxon>Kitasatosporales</taxon>
        <taxon>Streptomycetaceae</taxon>
        <taxon>Streptomyces</taxon>
    </lineage>
</organism>
<feature type="region of interest" description="Disordered" evidence="1">
    <location>
        <begin position="1"/>
        <end position="30"/>
    </location>
</feature>
<evidence type="ECO:0000256" key="1">
    <source>
        <dbReference type="SAM" id="MobiDB-lite"/>
    </source>
</evidence>
<evidence type="ECO:0000313" key="3">
    <source>
        <dbReference type="Proteomes" id="UP000092659"/>
    </source>
</evidence>
<dbReference type="AlphaFoldDB" id="A0A1B1BBQ8"/>
<name>A0A1B1BBQ8_9ACTN</name>
<evidence type="ECO:0000313" key="2">
    <source>
        <dbReference type="EMBL" id="ANP56237.1"/>
    </source>
</evidence>
<gene>
    <name evidence="2" type="ORF">AVL59_01725</name>
</gene>
<dbReference type="Proteomes" id="UP000092659">
    <property type="component" value="Chromosome"/>
</dbReference>
<sequence>MDPRAGGRVSRPTRLLPWITDDRDGPLSRPADVTESVQLGMGGQLLDHAREILPDAPPGELRFLAERLTRALDDALRVAESRGRRLDQLN</sequence>
<dbReference type="EMBL" id="CP016279">
    <property type="protein sequence ID" value="ANP56237.1"/>
    <property type="molecule type" value="Genomic_DNA"/>
</dbReference>
<reference evidence="2 3" key="1">
    <citation type="submission" date="2016-06" db="EMBL/GenBank/DDBJ databases">
        <title>Complete genome sequence of Streptomyces griseochromogenes ATCC 14511, the Blasticidin S producer.</title>
        <authorList>
            <person name="Wu L."/>
        </authorList>
    </citation>
    <scope>NUCLEOTIDE SEQUENCE [LARGE SCALE GENOMIC DNA]</scope>
    <source>
        <strain evidence="2 3">ATCC 14511</strain>
    </source>
</reference>
<protein>
    <submittedName>
        <fullName evidence="2">Uncharacterized protein</fullName>
    </submittedName>
</protein>
<accession>A0A1B1BBQ8</accession>
<proteinExistence type="predicted"/>
<dbReference type="KEGG" id="sgs:AVL59_01725"/>